<dbReference type="CDD" id="cd03806">
    <property type="entry name" value="GT4_ALG11-like"/>
    <property type="match status" value="1"/>
</dbReference>
<evidence type="ECO:0000256" key="7">
    <source>
        <dbReference type="ARBA" id="ARBA00022692"/>
    </source>
</evidence>
<evidence type="ECO:0000256" key="11">
    <source>
        <dbReference type="ARBA" id="ARBA00045065"/>
    </source>
</evidence>
<sequence length="506" mass="55905">MWLSGLLLGLYPLLAALAALLYVAKKRRVYAHQRRHAHSDPQQRVLTVGVFHPYANGGGGGERVLYCALLALLKHVRRCNLRDVQRASPLSLRVLLFAGDDGLTAAQLLHRAADRFNLPELLTLQLDAHVKLVPLALRYTLEPERYPRFTLLWQAVAHMRLAVEAFRTGERLGVFPDVWLDTTGCAFSYVVARVLYACTVVAYVHYPMISTDMIAKVQQRSTDFNNDAAIASSAARSTLKLLYYRVFAAVYGLVGRLCTDVVLVNSTWTYRHIKALWGGEPVIVYPPCGDMEELLAMPSDAREPALALSISQFRPEKNQRLQLEALHVLLTKHGELVRSTHPALKLVLLGSCRNADDEARVKLLREQCADLGLSASVEFVVNASFAELKKYLARASIGLHTMYNEHFGISIVEMMAAGLVVIANNSGGPAADIVQPGTGFLALTADEYAERMLRVLQATADETDALRSRARDGSRRFSDLAFEEQLVAAIERAVFGALTPSPAERS</sequence>
<proteinExistence type="inferred from homology"/>
<evidence type="ECO:0000256" key="2">
    <source>
        <dbReference type="ARBA" id="ARBA00004922"/>
    </source>
</evidence>
<dbReference type="EC" id="2.4.1.131" evidence="3 12"/>
<dbReference type="InterPro" id="IPR001296">
    <property type="entry name" value="Glyco_trans_1"/>
</dbReference>
<comment type="function">
    <text evidence="12">GDP-Man:Man(3)GlcNAc(2)-PP-Dol alpha-1,2-mannosyltransferase that operates in the biosynthetic pathway of dolichol-linked oligosaccharides, the glycan precursors employed in protein asparagine (N)-glycosylation. The assembly of dolichol-linked oligosaccharides begins on the cytosolic side of the endoplasmic reticulum membrane and finishes in its lumen. The sequential addition of sugars to dolichol pyrophosphate produces dolichol-linked oligosaccharides containing fourteen sugars, including two GlcNAcs, nine mannoses and three glucoses. Once assembled, the oligosaccharide is transferred from the lipid to nascent proteins by oligosaccharyltransferases. Catalyzes, on the cytoplasmic face of the endoplasmic reticulum, the addition of the fourth and fifth mannose residues to the dolichol-linked oligosaccharide chain, to produce Man(5)GlcNAc(2)-PP-dolichol core oligosaccharide.</text>
</comment>
<dbReference type="Pfam" id="PF15924">
    <property type="entry name" value="ALG11_N"/>
    <property type="match status" value="1"/>
</dbReference>
<evidence type="ECO:0000256" key="8">
    <source>
        <dbReference type="ARBA" id="ARBA00022824"/>
    </source>
</evidence>
<evidence type="ECO:0000259" key="14">
    <source>
        <dbReference type="Pfam" id="PF00534"/>
    </source>
</evidence>
<dbReference type="PANTHER" id="PTHR45919">
    <property type="entry name" value="GDP-MAN:MAN(3)GLCNAC(2)-PP-DOL ALPHA-1,2-MANNOSYLTRANSFERASE"/>
    <property type="match status" value="1"/>
</dbReference>
<evidence type="ECO:0000256" key="13">
    <source>
        <dbReference type="SAM" id="SignalP"/>
    </source>
</evidence>
<keyword evidence="8 12" id="KW-0256">Endoplasmic reticulum</keyword>
<dbReference type="EMBL" id="JAKCXM010000244">
    <property type="protein sequence ID" value="KAJ0397614.1"/>
    <property type="molecule type" value="Genomic_DNA"/>
</dbReference>
<dbReference type="AlphaFoldDB" id="A0AAD5LE01"/>
<organism evidence="16 17">
    <name type="scientific">Pythium insidiosum</name>
    <name type="common">Pythiosis disease agent</name>
    <dbReference type="NCBI Taxonomy" id="114742"/>
    <lineage>
        <taxon>Eukaryota</taxon>
        <taxon>Sar</taxon>
        <taxon>Stramenopiles</taxon>
        <taxon>Oomycota</taxon>
        <taxon>Peronosporomycetes</taxon>
        <taxon>Pythiales</taxon>
        <taxon>Pythiaceae</taxon>
        <taxon>Pythium</taxon>
    </lineage>
</organism>
<dbReference type="PANTHER" id="PTHR45919:SF1">
    <property type="entry name" value="GDP-MAN:MAN(3)GLCNAC(2)-PP-DOL ALPHA-1,2-MANNOSYLTRANSFERASE"/>
    <property type="match status" value="1"/>
</dbReference>
<dbReference type="Pfam" id="PF00534">
    <property type="entry name" value="Glycos_transf_1"/>
    <property type="match status" value="1"/>
</dbReference>
<dbReference type="Gene3D" id="3.40.50.2000">
    <property type="entry name" value="Glycogen Phosphorylase B"/>
    <property type="match status" value="1"/>
</dbReference>
<dbReference type="GO" id="GO:0004377">
    <property type="term" value="F:GDP-Man:Man(3)GlcNAc(2)-PP-Dol alpha-1,2-mannosyltransferase activity"/>
    <property type="evidence" value="ECO:0007669"/>
    <property type="project" value="UniProtKB-UniRule"/>
</dbReference>
<keyword evidence="13" id="KW-0732">Signal</keyword>
<evidence type="ECO:0000313" key="17">
    <source>
        <dbReference type="Proteomes" id="UP001209570"/>
    </source>
</evidence>
<evidence type="ECO:0000256" key="1">
    <source>
        <dbReference type="ARBA" id="ARBA00004389"/>
    </source>
</evidence>
<comment type="pathway">
    <text evidence="2 12">Protein modification; protein glycosylation.</text>
</comment>
<dbReference type="GO" id="GO:0006487">
    <property type="term" value="P:protein N-linked glycosylation"/>
    <property type="evidence" value="ECO:0007669"/>
    <property type="project" value="TreeGrafter"/>
</dbReference>
<keyword evidence="5 12" id="KW-0328">Glycosyltransferase</keyword>
<evidence type="ECO:0000259" key="15">
    <source>
        <dbReference type="Pfam" id="PF15924"/>
    </source>
</evidence>
<name>A0AAD5LE01_PYTIN</name>
<evidence type="ECO:0000256" key="3">
    <source>
        <dbReference type="ARBA" id="ARBA00012645"/>
    </source>
</evidence>
<gene>
    <name evidence="16" type="ORF">P43SY_003498</name>
</gene>
<dbReference type="Proteomes" id="UP001209570">
    <property type="component" value="Unassembled WGS sequence"/>
</dbReference>
<dbReference type="SUPFAM" id="SSF53756">
    <property type="entry name" value="UDP-Glycosyltransferase/glycogen phosphorylase"/>
    <property type="match status" value="1"/>
</dbReference>
<evidence type="ECO:0000256" key="12">
    <source>
        <dbReference type="RuleBase" id="RU367051"/>
    </source>
</evidence>
<reference evidence="16" key="1">
    <citation type="submission" date="2021-12" db="EMBL/GenBank/DDBJ databases">
        <title>Prjna785345.</title>
        <authorList>
            <person name="Rujirawat T."/>
            <person name="Krajaejun T."/>
        </authorList>
    </citation>
    <scope>NUCLEOTIDE SEQUENCE</scope>
    <source>
        <strain evidence="16">Pi057C3</strain>
    </source>
</reference>
<dbReference type="GO" id="GO:0005789">
    <property type="term" value="C:endoplasmic reticulum membrane"/>
    <property type="evidence" value="ECO:0007669"/>
    <property type="project" value="UniProtKB-SubCell"/>
</dbReference>
<dbReference type="InterPro" id="IPR031814">
    <property type="entry name" value="ALG11_N"/>
</dbReference>
<evidence type="ECO:0000256" key="6">
    <source>
        <dbReference type="ARBA" id="ARBA00022679"/>
    </source>
</evidence>
<comment type="caution">
    <text evidence="16">The sequence shown here is derived from an EMBL/GenBank/DDBJ whole genome shotgun (WGS) entry which is preliminary data.</text>
</comment>
<feature type="domain" description="Glycosyl transferase family 1" evidence="14">
    <location>
        <begin position="303"/>
        <end position="470"/>
    </location>
</feature>
<keyword evidence="10" id="KW-0472">Membrane</keyword>
<accession>A0AAD5LE01</accession>
<evidence type="ECO:0000256" key="9">
    <source>
        <dbReference type="ARBA" id="ARBA00022989"/>
    </source>
</evidence>
<comment type="similarity">
    <text evidence="12">Belongs to the glycosyltransferase group 1 family. Glycosyltransferase 4 subfamily.</text>
</comment>
<feature type="domain" description="ALG11 mannosyltransferase N-terminal" evidence="15">
    <location>
        <begin position="47"/>
        <end position="277"/>
    </location>
</feature>
<comment type="subcellular location">
    <subcellularLocation>
        <location evidence="1">Endoplasmic reticulum membrane</location>
        <topology evidence="1">Single-pass membrane protein</topology>
    </subcellularLocation>
</comment>
<keyword evidence="9" id="KW-1133">Transmembrane helix</keyword>
<feature type="signal peptide" evidence="13">
    <location>
        <begin position="1"/>
        <end position="18"/>
    </location>
</feature>
<dbReference type="InterPro" id="IPR038013">
    <property type="entry name" value="ALG11"/>
</dbReference>
<comment type="catalytic activity">
    <reaction evidence="11 12">
        <text>an alpha-D-Man-(1-&gt;3)-[alpha-D-Man-(1-&gt;6)]-beta-D-Man-(1-&gt;4)-beta-D-GlcNAc-(1-&gt;4)-alpha-D-GlcNAc-diphospho-di-trans,poly-cis-dolichol + 2 GDP-alpha-D-mannose = an alpha-D-Man-(1-&gt;2)-alpha-D-Man-(1-&gt;2)-alpha-D-Man-(1-&gt;3)-[alpha-D-Man-(1-&gt;6)]-beta-D-Man-(1-&gt;4)-beta-D-GlcNAc-(1-&gt;4)-alpha-D-GlcNAc-diphospho-di-trans,poly-cis-dolichol + 2 GDP + 2 H(+)</text>
        <dbReference type="Rhea" id="RHEA:29523"/>
        <dbReference type="Rhea" id="RHEA-COMP:19515"/>
        <dbReference type="Rhea" id="RHEA-COMP:19516"/>
        <dbReference type="ChEBI" id="CHEBI:15378"/>
        <dbReference type="ChEBI" id="CHEBI:57527"/>
        <dbReference type="ChEBI" id="CHEBI:58189"/>
        <dbReference type="ChEBI" id="CHEBI:132511"/>
        <dbReference type="ChEBI" id="CHEBI:132515"/>
        <dbReference type="EC" id="2.4.1.131"/>
    </reaction>
    <physiologicalReaction direction="left-to-right" evidence="11 12">
        <dbReference type="Rhea" id="RHEA:29524"/>
    </physiologicalReaction>
</comment>
<evidence type="ECO:0000313" key="16">
    <source>
        <dbReference type="EMBL" id="KAJ0397614.1"/>
    </source>
</evidence>
<keyword evidence="17" id="KW-1185">Reference proteome</keyword>
<keyword evidence="6 12" id="KW-0808">Transferase</keyword>
<evidence type="ECO:0000256" key="5">
    <source>
        <dbReference type="ARBA" id="ARBA00022676"/>
    </source>
</evidence>
<evidence type="ECO:0000256" key="4">
    <source>
        <dbReference type="ARBA" id="ARBA00022018"/>
    </source>
</evidence>
<protein>
    <recommendedName>
        <fullName evidence="4 12">GDP-Man:Man(3)GlcNAc(2)-PP-Dol alpha-1,2-mannosyltransferase</fullName>
        <ecNumber evidence="3 12">2.4.1.131</ecNumber>
    </recommendedName>
</protein>
<feature type="chain" id="PRO_5042012465" description="GDP-Man:Man(3)GlcNAc(2)-PP-Dol alpha-1,2-mannosyltransferase" evidence="13">
    <location>
        <begin position="19"/>
        <end position="506"/>
    </location>
</feature>
<evidence type="ECO:0000256" key="10">
    <source>
        <dbReference type="ARBA" id="ARBA00023136"/>
    </source>
</evidence>
<keyword evidence="7" id="KW-0812">Transmembrane</keyword>